<dbReference type="InterPro" id="IPR036581">
    <property type="entry name" value="Cyanate_lyase_C_sf"/>
</dbReference>
<dbReference type="InterPro" id="IPR003712">
    <property type="entry name" value="Cyanate_lyase_C"/>
</dbReference>
<keyword evidence="6" id="KW-1185">Reference proteome</keyword>
<evidence type="ECO:0000313" key="5">
    <source>
        <dbReference type="EMBL" id="ODQ76668.1"/>
    </source>
</evidence>
<dbReference type="Pfam" id="PF21291">
    <property type="entry name" value="CYNS_N"/>
    <property type="match status" value="1"/>
</dbReference>
<gene>
    <name evidence="3" type="primary">cyn1</name>
    <name evidence="5" type="ORF">LIPSTDRAFT_575</name>
</gene>
<comment type="similarity">
    <text evidence="3">Belongs to the cyanase family.</text>
</comment>
<reference evidence="5 6" key="1">
    <citation type="journal article" date="2016" name="Proc. Natl. Acad. Sci. U.S.A.">
        <title>Comparative genomics of biotechnologically important yeasts.</title>
        <authorList>
            <person name="Riley R."/>
            <person name="Haridas S."/>
            <person name="Wolfe K.H."/>
            <person name="Lopes M.R."/>
            <person name="Hittinger C.T."/>
            <person name="Goeker M."/>
            <person name="Salamov A.A."/>
            <person name="Wisecaver J.H."/>
            <person name="Long T.M."/>
            <person name="Calvey C.H."/>
            <person name="Aerts A.L."/>
            <person name="Barry K.W."/>
            <person name="Choi C."/>
            <person name="Clum A."/>
            <person name="Coughlan A.Y."/>
            <person name="Deshpande S."/>
            <person name="Douglass A.P."/>
            <person name="Hanson S.J."/>
            <person name="Klenk H.-P."/>
            <person name="LaButti K.M."/>
            <person name="Lapidus A."/>
            <person name="Lindquist E.A."/>
            <person name="Lipzen A.M."/>
            <person name="Meier-Kolthoff J.P."/>
            <person name="Ohm R.A."/>
            <person name="Otillar R.P."/>
            <person name="Pangilinan J.L."/>
            <person name="Peng Y."/>
            <person name="Rokas A."/>
            <person name="Rosa C.A."/>
            <person name="Scheuner C."/>
            <person name="Sibirny A.A."/>
            <person name="Slot J.C."/>
            <person name="Stielow J.B."/>
            <person name="Sun H."/>
            <person name="Kurtzman C.P."/>
            <person name="Blackwell M."/>
            <person name="Grigoriev I.V."/>
            <person name="Jeffries T.W."/>
        </authorList>
    </citation>
    <scope>NUCLEOTIDE SEQUENCE [LARGE SCALE GENOMIC DNA]</scope>
    <source>
        <strain evidence="5 6">NRRL Y-11557</strain>
    </source>
</reference>
<dbReference type="SUPFAM" id="SSF55234">
    <property type="entry name" value="Cyanase C-terminal domain"/>
    <property type="match status" value="1"/>
</dbReference>
<dbReference type="PANTHER" id="PTHR34186">
    <property type="entry name" value="CYANATE HYDRATASE"/>
    <property type="match status" value="1"/>
</dbReference>
<dbReference type="SMART" id="SM01116">
    <property type="entry name" value="Cyanate_lyase"/>
    <property type="match status" value="1"/>
</dbReference>
<dbReference type="PANTHER" id="PTHR34186:SF2">
    <property type="entry name" value="CYANATE HYDRATASE"/>
    <property type="match status" value="1"/>
</dbReference>
<dbReference type="NCBIfam" id="TIGR00673">
    <property type="entry name" value="cynS"/>
    <property type="match status" value="1"/>
</dbReference>
<dbReference type="OrthoDB" id="10019422at2759"/>
<feature type="domain" description="Cyanate lyase C-terminal" evidence="4">
    <location>
        <begin position="86"/>
        <end position="158"/>
    </location>
</feature>
<dbReference type="HAMAP" id="MF_00535">
    <property type="entry name" value="Cyanate_hydrat"/>
    <property type="match status" value="1"/>
</dbReference>
<dbReference type="EC" id="4.2.1.104" evidence="3"/>
<sequence length="158" mass="17782">MADLSYISTLPSANQALFHAKIAKKYSFADIAEKLGRSETWVAAAFYGNMPFAQEDIDGLVKILEIDPLAVEAISPAVNYFPDRASKFETPPRDPTIYRLYEIVLVYGYAFKSIIAEKFGDGIMSAICFTSKIDKEVDEEGTWVKITLRGKFLPYIKY</sequence>
<dbReference type="CDD" id="cd00559">
    <property type="entry name" value="Cyanase_C"/>
    <property type="match status" value="1"/>
</dbReference>
<dbReference type="AlphaFoldDB" id="A0A1E3QGD9"/>
<name>A0A1E3QGD9_LIPST</name>
<evidence type="ECO:0000259" key="4">
    <source>
        <dbReference type="SMART" id="SM01116"/>
    </source>
</evidence>
<dbReference type="InterPro" id="IPR048564">
    <property type="entry name" value="CYNS_N"/>
</dbReference>
<dbReference type="PIRSF" id="PIRSF001263">
    <property type="entry name" value="Cyanate_hydratas"/>
    <property type="match status" value="1"/>
</dbReference>
<dbReference type="GO" id="GO:0003677">
    <property type="term" value="F:DNA binding"/>
    <property type="evidence" value="ECO:0007669"/>
    <property type="project" value="InterPro"/>
</dbReference>
<evidence type="ECO:0000256" key="1">
    <source>
        <dbReference type="ARBA" id="ARBA00003561"/>
    </source>
</evidence>
<dbReference type="EMBL" id="KV454289">
    <property type="protein sequence ID" value="ODQ76668.1"/>
    <property type="molecule type" value="Genomic_DNA"/>
</dbReference>
<evidence type="ECO:0000256" key="3">
    <source>
        <dbReference type="HAMAP-Rule" id="MF_03139"/>
    </source>
</evidence>
<dbReference type="InterPro" id="IPR008076">
    <property type="entry name" value="Cyanase"/>
</dbReference>
<keyword evidence="2 3" id="KW-0456">Lyase</keyword>
<comment type="function">
    <text evidence="1 3">Catalyzes the reaction of cyanate with bicarbonate to produce ammonia and carbon dioxide.</text>
</comment>
<organism evidence="5 6">
    <name type="scientific">Lipomyces starkeyi NRRL Y-11557</name>
    <dbReference type="NCBI Taxonomy" id="675824"/>
    <lineage>
        <taxon>Eukaryota</taxon>
        <taxon>Fungi</taxon>
        <taxon>Dikarya</taxon>
        <taxon>Ascomycota</taxon>
        <taxon>Saccharomycotina</taxon>
        <taxon>Lipomycetes</taxon>
        <taxon>Lipomycetales</taxon>
        <taxon>Lipomycetaceae</taxon>
        <taxon>Lipomyces</taxon>
    </lineage>
</organism>
<dbReference type="Proteomes" id="UP000094385">
    <property type="component" value="Unassembled WGS sequence"/>
</dbReference>
<protein>
    <recommendedName>
        <fullName evidence="3">Cyanate hydratase</fullName>
        <shortName evidence="3">Cyanase</shortName>
        <ecNumber evidence="3">4.2.1.104</ecNumber>
    </recommendedName>
    <alternativeName>
        <fullName evidence="3">Cyanate hydrolase</fullName>
    </alternativeName>
    <alternativeName>
        <fullName evidence="3">Cyanate lyase</fullName>
    </alternativeName>
</protein>
<proteinExistence type="inferred from homology"/>
<dbReference type="Gene3D" id="3.30.1160.10">
    <property type="entry name" value="Cyanate lyase, C-terminal domain"/>
    <property type="match status" value="1"/>
</dbReference>
<evidence type="ECO:0000256" key="2">
    <source>
        <dbReference type="ARBA" id="ARBA00023239"/>
    </source>
</evidence>
<dbReference type="GO" id="GO:0008824">
    <property type="term" value="F:cyanate hydratase activity"/>
    <property type="evidence" value="ECO:0007669"/>
    <property type="project" value="UniProtKB-UniRule"/>
</dbReference>
<dbReference type="PRINTS" id="PR01693">
    <property type="entry name" value="CYANASE"/>
</dbReference>
<feature type="active site" evidence="3">
    <location>
        <position position="99"/>
    </location>
</feature>
<dbReference type="Pfam" id="PF02560">
    <property type="entry name" value="Cyanate_lyase"/>
    <property type="match status" value="1"/>
</dbReference>
<feature type="active site" evidence="3">
    <location>
        <position position="125"/>
    </location>
</feature>
<dbReference type="STRING" id="675824.A0A1E3QGD9"/>
<feature type="active site" evidence="3">
    <location>
        <position position="102"/>
    </location>
</feature>
<evidence type="ECO:0000313" key="6">
    <source>
        <dbReference type="Proteomes" id="UP000094385"/>
    </source>
</evidence>
<dbReference type="Gene3D" id="1.10.260.40">
    <property type="entry name" value="lambda repressor-like DNA-binding domains"/>
    <property type="match status" value="1"/>
</dbReference>
<dbReference type="InterPro" id="IPR010982">
    <property type="entry name" value="Lambda_DNA-bd_dom_sf"/>
</dbReference>
<dbReference type="SUPFAM" id="SSF47413">
    <property type="entry name" value="lambda repressor-like DNA-binding domains"/>
    <property type="match status" value="1"/>
</dbReference>
<comment type="catalytic activity">
    <reaction evidence="3">
        <text>cyanate + hydrogencarbonate + 3 H(+) = NH4(+) + 2 CO2</text>
        <dbReference type="Rhea" id="RHEA:11120"/>
        <dbReference type="ChEBI" id="CHEBI:15378"/>
        <dbReference type="ChEBI" id="CHEBI:16526"/>
        <dbReference type="ChEBI" id="CHEBI:17544"/>
        <dbReference type="ChEBI" id="CHEBI:28938"/>
        <dbReference type="ChEBI" id="CHEBI:29195"/>
        <dbReference type="EC" id="4.2.1.104"/>
    </reaction>
</comment>
<accession>A0A1E3QGD9</accession>